<feature type="compositionally biased region" description="Basic and acidic residues" evidence="1">
    <location>
        <begin position="142"/>
        <end position="151"/>
    </location>
</feature>
<feature type="region of interest" description="Disordered" evidence="1">
    <location>
        <begin position="310"/>
        <end position="349"/>
    </location>
</feature>
<feature type="region of interest" description="Disordered" evidence="1">
    <location>
        <begin position="120"/>
        <end position="156"/>
    </location>
</feature>
<feature type="compositionally biased region" description="Acidic residues" evidence="1">
    <location>
        <begin position="313"/>
        <end position="349"/>
    </location>
</feature>
<dbReference type="GO" id="GO:0008654">
    <property type="term" value="P:phospholipid biosynthetic process"/>
    <property type="evidence" value="ECO:0007669"/>
    <property type="project" value="TreeGrafter"/>
</dbReference>
<dbReference type="Pfam" id="PF08618">
    <property type="entry name" value="Opi1"/>
    <property type="match status" value="1"/>
</dbReference>
<dbReference type="AlphaFoldDB" id="A0AAV5R6U3"/>
<name>A0AAV5R6U3_PICKL</name>
<evidence type="ECO:0000256" key="1">
    <source>
        <dbReference type="SAM" id="MobiDB-lite"/>
    </source>
</evidence>
<accession>A0AAV5R6U3</accession>
<protein>
    <submittedName>
        <fullName evidence="2">Uncharacterized protein</fullName>
    </submittedName>
</protein>
<dbReference type="Proteomes" id="UP001378960">
    <property type="component" value="Unassembled WGS sequence"/>
</dbReference>
<dbReference type="GO" id="GO:0005783">
    <property type="term" value="C:endoplasmic reticulum"/>
    <property type="evidence" value="ECO:0007669"/>
    <property type="project" value="TreeGrafter"/>
</dbReference>
<evidence type="ECO:0000313" key="3">
    <source>
        <dbReference type="Proteomes" id="UP001378960"/>
    </source>
</evidence>
<organism evidence="2 3">
    <name type="scientific">Pichia kluyveri</name>
    <name type="common">Yeast</name>
    <dbReference type="NCBI Taxonomy" id="36015"/>
    <lineage>
        <taxon>Eukaryota</taxon>
        <taxon>Fungi</taxon>
        <taxon>Dikarya</taxon>
        <taxon>Ascomycota</taxon>
        <taxon>Saccharomycotina</taxon>
        <taxon>Pichiomycetes</taxon>
        <taxon>Pichiales</taxon>
        <taxon>Pichiaceae</taxon>
        <taxon>Pichia</taxon>
    </lineage>
</organism>
<keyword evidence="3" id="KW-1185">Reference proteome</keyword>
<dbReference type="GO" id="GO:0030968">
    <property type="term" value="P:endoplasmic reticulum unfolded protein response"/>
    <property type="evidence" value="ECO:0007669"/>
    <property type="project" value="TreeGrafter"/>
</dbReference>
<dbReference type="EMBL" id="BTGB01000004">
    <property type="protein sequence ID" value="GMM46702.1"/>
    <property type="molecule type" value="Genomic_DNA"/>
</dbReference>
<gene>
    <name evidence="2" type="ORF">DAPK24_032770</name>
</gene>
<dbReference type="GO" id="GO:0005634">
    <property type="term" value="C:nucleus"/>
    <property type="evidence" value="ECO:0007669"/>
    <property type="project" value="TreeGrafter"/>
</dbReference>
<sequence length="478" mass="54378">MKEGSTNNKVNDDDIILAVNALEKLKQDNSNNYNHNHTPSRSPSPVITLKPTTIFDKVISHPLISNSINYVLEKTINTSSNNIIINTSSENNDNNNNIDSANTPCEKNLVDKKISLPPLNSITNKLPSLKRSRDDDDDGSDVDVHVDDDNTNKPVDPLTVKRIKTANNTTNNNTLRKKVSINSALSAQKSLDDLKQLSTLNLNIESRKKLTMLIQFLKLGNTQLSERIDKLIENVDNKRNKIMSNNITNTTTSSDINIQQIKNEIITTVKKIVNVVSTVSAQSLTEPARSNVRDAILKLPTNWAKMLNNEINEGNDSDSDSNDDNTDDTDDDDDEKYEDSNENIVNENDDLEDEKIEKIVVNNSTIFKRNRKPSISKRIMDSLIKYRQRQGISIDRNKILVKQWFRKNFKNQIMNDSSGKVLILAQESLDMINKIIKFCNENLDKADNWNSNRQYQHQIELLHKLQNIDKVKDIKEDK</sequence>
<dbReference type="PANTHER" id="PTHR38406:SF1">
    <property type="entry name" value="TRANSCRIPTIONAL REPRESSOR OPI1"/>
    <property type="match status" value="1"/>
</dbReference>
<dbReference type="GO" id="GO:0006357">
    <property type="term" value="P:regulation of transcription by RNA polymerase II"/>
    <property type="evidence" value="ECO:0007669"/>
    <property type="project" value="TreeGrafter"/>
</dbReference>
<reference evidence="2 3" key="1">
    <citation type="journal article" date="2023" name="Elife">
        <title>Identification of key yeast species and microbe-microbe interactions impacting larval growth of Drosophila in the wild.</title>
        <authorList>
            <person name="Mure A."/>
            <person name="Sugiura Y."/>
            <person name="Maeda R."/>
            <person name="Honda K."/>
            <person name="Sakurai N."/>
            <person name="Takahashi Y."/>
            <person name="Watada M."/>
            <person name="Katoh T."/>
            <person name="Gotoh A."/>
            <person name="Gotoh Y."/>
            <person name="Taniguchi I."/>
            <person name="Nakamura K."/>
            <person name="Hayashi T."/>
            <person name="Katayama T."/>
            <person name="Uemura T."/>
            <person name="Hattori Y."/>
        </authorList>
    </citation>
    <scope>NUCLEOTIDE SEQUENCE [LARGE SCALE GENOMIC DNA]</scope>
    <source>
        <strain evidence="2 3">PK-24</strain>
    </source>
</reference>
<dbReference type="InterPro" id="IPR013927">
    <property type="entry name" value="TF_Opi1_Ccg-8"/>
</dbReference>
<evidence type="ECO:0000313" key="2">
    <source>
        <dbReference type="EMBL" id="GMM46702.1"/>
    </source>
</evidence>
<dbReference type="PANTHER" id="PTHR38406">
    <property type="entry name" value="TRANSCRIPTIONAL REPRESSOR OPI1"/>
    <property type="match status" value="1"/>
</dbReference>
<proteinExistence type="predicted"/>
<comment type="caution">
    <text evidence="2">The sequence shown here is derived from an EMBL/GenBank/DDBJ whole genome shotgun (WGS) entry which is preliminary data.</text>
</comment>
<dbReference type="GO" id="GO:0003714">
    <property type="term" value="F:transcription corepressor activity"/>
    <property type="evidence" value="ECO:0007669"/>
    <property type="project" value="InterPro"/>
</dbReference>